<sequence>MALEEGATTSVMIKLDSSNYSLWKPMMEDILYCKDLYEPIVKDKIPIGVTEEELRVLNRKVVGMIRLYINHNIFHHVANDTNAYEMWQKLESMYERKTTMNKAAVIKRLAKFEYRDGSNVIEHLNVFQCHINQISAMKINFEDELQALLLLSSMPDSWNTLVVSVSNSAPDGKLTLEMVKNNMLNEEAIKRGKGDASSSNAYVDESHCKHDNRGQCKVANKNEQKGDNGAAMTAECEEGEDYLVVEDEECYSVVRDDAMSWVVDLGASFHITSHKEYFTSYTSGITGQECLMTFAMEVILVQKWKLAKGSLIVAQGSKQGRLDVTKIKLCNDVLTVAGNDTSVEFWHKRLGHMSEKGMHALARMEFLPELKGKDASYKQLKVFGCKAFVHIPRDERPKLDSKTKQCIYLSSPSEEFGYKLWDSIKNKTVRSRDVVFIEDETIQDIGKPEKPKATTSTPHVDMDPVNPPLVHDDHGGDDDAEDSDDATDQGSTSMGHDQPSDEEQDDDNPPDSTPVQQLRISGRDPVPSTKYPPHQYVLSEPSCYEEAVADEHKNDWSEAMQDEMKSLYENDTFELVSLPKGKKALKNKWVYRVKIEEHNSHPRYKARLVVKGFIQKKGINFDEIFSSVVKMSSIRVVLGIAATMDLEIEQLDVKTTFLHCDLEEEIYMEQPEGFVVAGKEHQVCRLKKILYGLNQAPRQ</sequence>
<feature type="compositionally biased region" description="Acidic residues" evidence="1">
    <location>
        <begin position="475"/>
        <end position="487"/>
    </location>
</feature>
<name>A0AAD8SJK7_LOLMU</name>
<feature type="domain" description="Reverse transcriptase Ty1/copia-type" evidence="2">
    <location>
        <begin position="570"/>
        <end position="698"/>
    </location>
</feature>
<organism evidence="5 6">
    <name type="scientific">Lolium multiflorum</name>
    <name type="common">Italian ryegrass</name>
    <name type="synonym">Lolium perenne subsp. multiflorum</name>
    <dbReference type="NCBI Taxonomy" id="4521"/>
    <lineage>
        <taxon>Eukaryota</taxon>
        <taxon>Viridiplantae</taxon>
        <taxon>Streptophyta</taxon>
        <taxon>Embryophyta</taxon>
        <taxon>Tracheophyta</taxon>
        <taxon>Spermatophyta</taxon>
        <taxon>Magnoliopsida</taxon>
        <taxon>Liliopsida</taxon>
        <taxon>Poales</taxon>
        <taxon>Poaceae</taxon>
        <taxon>BOP clade</taxon>
        <taxon>Pooideae</taxon>
        <taxon>Poodae</taxon>
        <taxon>Poeae</taxon>
        <taxon>Poeae Chloroplast Group 2 (Poeae type)</taxon>
        <taxon>Loliodinae</taxon>
        <taxon>Loliinae</taxon>
        <taxon>Lolium</taxon>
    </lineage>
</organism>
<dbReference type="AlphaFoldDB" id="A0AAD8SJK7"/>
<reference evidence="5" key="1">
    <citation type="submission" date="2023-07" db="EMBL/GenBank/DDBJ databases">
        <title>A chromosome-level genome assembly of Lolium multiflorum.</title>
        <authorList>
            <person name="Chen Y."/>
            <person name="Copetti D."/>
            <person name="Kolliker R."/>
            <person name="Studer B."/>
        </authorList>
    </citation>
    <scope>NUCLEOTIDE SEQUENCE</scope>
    <source>
        <strain evidence="5">02402/16</strain>
        <tissue evidence="5">Leaf</tissue>
    </source>
</reference>
<evidence type="ECO:0000259" key="3">
    <source>
        <dbReference type="Pfam" id="PF13976"/>
    </source>
</evidence>
<evidence type="ECO:0000313" key="5">
    <source>
        <dbReference type="EMBL" id="KAK1652513.1"/>
    </source>
</evidence>
<comment type="caution">
    <text evidence="5">The sequence shown here is derived from an EMBL/GenBank/DDBJ whole genome shotgun (WGS) entry which is preliminary data.</text>
</comment>
<gene>
    <name evidence="5" type="ORF">QYE76_070318</name>
</gene>
<protein>
    <recommendedName>
        <fullName evidence="7">Gag-pol polyprotein</fullName>
    </recommendedName>
</protein>
<dbReference type="InterPro" id="IPR057670">
    <property type="entry name" value="SH3_retrovirus"/>
</dbReference>
<evidence type="ECO:0008006" key="7">
    <source>
        <dbReference type="Google" id="ProtNLM"/>
    </source>
</evidence>
<dbReference type="Pfam" id="PF07727">
    <property type="entry name" value="RVT_2"/>
    <property type="match status" value="1"/>
</dbReference>
<dbReference type="Pfam" id="PF13976">
    <property type="entry name" value="gag_pre-integrs"/>
    <property type="match status" value="1"/>
</dbReference>
<evidence type="ECO:0000256" key="1">
    <source>
        <dbReference type="SAM" id="MobiDB-lite"/>
    </source>
</evidence>
<feature type="region of interest" description="Disordered" evidence="1">
    <location>
        <begin position="445"/>
        <end position="533"/>
    </location>
</feature>
<dbReference type="Proteomes" id="UP001231189">
    <property type="component" value="Unassembled WGS sequence"/>
</dbReference>
<evidence type="ECO:0000313" key="6">
    <source>
        <dbReference type="Proteomes" id="UP001231189"/>
    </source>
</evidence>
<dbReference type="Pfam" id="PF25597">
    <property type="entry name" value="SH3_retrovirus"/>
    <property type="match status" value="1"/>
</dbReference>
<feature type="compositionally biased region" description="Acidic residues" evidence="1">
    <location>
        <begin position="500"/>
        <end position="509"/>
    </location>
</feature>
<proteinExistence type="predicted"/>
<dbReference type="InterPro" id="IPR013103">
    <property type="entry name" value="RVT_2"/>
</dbReference>
<dbReference type="InterPro" id="IPR025724">
    <property type="entry name" value="GAG-pre-integrase_dom"/>
</dbReference>
<feature type="domain" description="Retroviral polymerase SH3-like" evidence="4">
    <location>
        <begin position="385"/>
        <end position="443"/>
    </location>
</feature>
<dbReference type="EMBL" id="JAUUTY010000004">
    <property type="protein sequence ID" value="KAK1652513.1"/>
    <property type="molecule type" value="Genomic_DNA"/>
</dbReference>
<keyword evidence="6" id="KW-1185">Reference proteome</keyword>
<evidence type="ECO:0000259" key="2">
    <source>
        <dbReference type="Pfam" id="PF07727"/>
    </source>
</evidence>
<accession>A0AAD8SJK7</accession>
<evidence type="ECO:0000259" key="4">
    <source>
        <dbReference type="Pfam" id="PF25597"/>
    </source>
</evidence>
<feature type="domain" description="GAG-pre-integrase" evidence="3">
    <location>
        <begin position="325"/>
        <end position="373"/>
    </location>
</feature>
<dbReference type="Pfam" id="PF14223">
    <property type="entry name" value="Retrotran_gag_2"/>
    <property type="match status" value="1"/>
</dbReference>